<keyword evidence="2" id="KW-0520">NAD</keyword>
<name>A0A5C4JUI8_9HYPH</name>
<dbReference type="GO" id="GO:0050661">
    <property type="term" value="F:NADP binding"/>
    <property type="evidence" value="ECO:0007669"/>
    <property type="project" value="InterPro"/>
</dbReference>
<dbReference type="Pfam" id="PF03446">
    <property type="entry name" value="NAD_binding_2"/>
    <property type="match status" value="1"/>
</dbReference>
<dbReference type="Gene3D" id="1.10.1040.10">
    <property type="entry name" value="N-(1-d-carboxylethyl)-l-norvaline Dehydrogenase, domain 2"/>
    <property type="match status" value="1"/>
</dbReference>
<evidence type="ECO:0000313" key="6">
    <source>
        <dbReference type="EMBL" id="TNB48910.1"/>
    </source>
</evidence>
<dbReference type="GO" id="GO:0016491">
    <property type="term" value="F:oxidoreductase activity"/>
    <property type="evidence" value="ECO:0007669"/>
    <property type="project" value="UniProtKB-KW"/>
</dbReference>
<comment type="caution">
    <text evidence="6">The sequence shown here is derived from an EMBL/GenBank/DDBJ whole genome shotgun (WGS) entry which is preliminary data.</text>
</comment>
<sequence length="294" mass="30893">MKIAYIGLGTMGQGMVHNLLKAGHEIKVWNRTAFDLPETLAGAAPQNTIAEALSGCELVMVCLTGPDAQKAVYFGEDGIVAHIAEGAIVADATTTDPELTRSISTAIAERNATYLDTPVFGSKGEAWAGKLDFVCGGDKNAFDRLAPVLEPLAATVHHLGPPGSGAMMKLVGNLLVAAQMESLGEALSLARKAGLNGDAVMGVFDVTDYSSLLIRNVGRATLAGDYAPSFYLRHMLKDTRLVRAFAESQTVSVPVTTLIGELYAAADNKGLGDRNASAIHAMLFELSGLRESSD</sequence>
<dbReference type="EMBL" id="VCLB01000003">
    <property type="protein sequence ID" value="TNB48910.1"/>
    <property type="molecule type" value="Genomic_DNA"/>
</dbReference>
<dbReference type="Proteomes" id="UP000307874">
    <property type="component" value="Unassembled WGS sequence"/>
</dbReference>
<dbReference type="InterPro" id="IPR015815">
    <property type="entry name" value="HIBADH-related"/>
</dbReference>
<evidence type="ECO:0000259" key="4">
    <source>
        <dbReference type="Pfam" id="PF03446"/>
    </source>
</evidence>
<keyword evidence="1" id="KW-0560">Oxidoreductase</keyword>
<gene>
    <name evidence="6" type="ORF">FF124_07280</name>
</gene>
<dbReference type="PANTHER" id="PTHR43580:SF2">
    <property type="entry name" value="CYTOKINE-LIKE NUCLEAR FACTOR N-PAC"/>
    <property type="match status" value="1"/>
</dbReference>
<evidence type="ECO:0000313" key="7">
    <source>
        <dbReference type="Proteomes" id="UP000307874"/>
    </source>
</evidence>
<dbReference type="SUPFAM" id="SSF48179">
    <property type="entry name" value="6-phosphogluconate dehydrogenase C-terminal domain-like"/>
    <property type="match status" value="1"/>
</dbReference>
<protein>
    <submittedName>
        <fullName evidence="6">NAD(P)-dependent oxidoreductase</fullName>
    </submittedName>
</protein>
<dbReference type="InterPro" id="IPR006115">
    <property type="entry name" value="6PGDH_NADP-bd"/>
</dbReference>
<dbReference type="GO" id="GO:0016054">
    <property type="term" value="P:organic acid catabolic process"/>
    <property type="evidence" value="ECO:0007669"/>
    <property type="project" value="UniProtKB-ARBA"/>
</dbReference>
<reference evidence="6 7" key="2">
    <citation type="submission" date="2019-06" db="EMBL/GenBank/DDBJ databases">
        <title>Martelella lutilitoris sp. nov., isolated from a tidal mudflat.</title>
        <authorList>
            <person name="Kim Y.-J."/>
        </authorList>
    </citation>
    <scope>NUCLEOTIDE SEQUENCE [LARGE SCALE GENOMIC DNA]</scope>
    <source>
        <strain evidence="6 7">GH2-6</strain>
    </source>
</reference>
<dbReference type="SUPFAM" id="SSF51735">
    <property type="entry name" value="NAD(P)-binding Rossmann-fold domains"/>
    <property type="match status" value="1"/>
</dbReference>
<proteinExistence type="predicted"/>
<evidence type="ECO:0000256" key="3">
    <source>
        <dbReference type="PIRSR" id="PIRSR000103-1"/>
    </source>
</evidence>
<accession>A0A5C4JUI8</accession>
<dbReference type="InterPro" id="IPR013328">
    <property type="entry name" value="6PGD_dom2"/>
</dbReference>
<organism evidence="6 7">
    <name type="scientific">Martelella lutilitoris</name>
    <dbReference type="NCBI Taxonomy" id="2583532"/>
    <lineage>
        <taxon>Bacteria</taxon>
        <taxon>Pseudomonadati</taxon>
        <taxon>Pseudomonadota</taxon>
        <taxon>Alphaproteobacteria</taxon>
        <taxon>Hyphomicrobiales</taxon>
        <taxon>Aurantimonadaceae</taxon>
        <taxon>Martelella</taxon>
    </lineage>
</organism>
<evidence type="ECO:0000256" key="1">
    <source>
        <dbReference type="ARBA" id="ARBA00023002"/>
    </source>
</evidence>
<feature type="domain" description="6-phosphogluconate dehydrogenase NADP-binding" evidence="4">
    <location>
        <begin position="2"/>
        <end position="160"/>
    </location>
</feature>
<dbReference type="Gene3D" id="3.40.50.720">
    <property type="entry name" value="NAD(P)-binding Rossmann-like Domain"/>
    <property type="match status" value="1"/>
</dbReference>
<dbReference type="OrthoDB" id="9812907at2"/>
<evidence type="ECO:0000259" key="5">
    <source>
        <dbReference type="Pfam" id="PF14833"/>
    </source>
</evidence>
<feature type="domain" description="3-hydroxyisobutyrate dehydrogenase-like NAD-binding" evidence="5">
    <location>
        <begin position="163"/>
        <end position="281"/>
    </location>
</feature>
<dbReference type="InterPro" id="IPR051265">
    <property type="entry name" value="HIBADH-related_NP60_sf"/>
</dbReference>
<dbReference type="PROSITE" id="PS00895">
    <property type="entry name" value="3_HYDROXYISOBUT_DH"/>
    <property type="match status" value="1"/>
</dbReference>
<feature type="active site" evidence="3">
    <location>
        <position position="169"/>
    </location>
</feature>
<dbReference type="Pfam" id="PF14833">
    <property type="entry name" value="NAD_binding_11"/>
    <property type="match status" value="1"/>
</dbReference>
<dbReference type="GO" id="GO:0051287">
    <property type="term" value="F:NAD binding"/>
    <property type="evidence" value="ECO:0007669"/>
    <property type="project" value="InterPro"/>
</dbReference>
<keyword evidence="7" id="KW-1185">Reference proteome</keyword>
<evidence type="ECO:0000256" key="2">
    <source>
        <dbReference type="ARBA" id="ARBA00023027"/>
    </source>
</evidence>
<dbReference type="InterPro" id="IPR036291">
    <property type="entry name" value="NAD(P)-bd_dom_sf"/>
</dbReference>
<dbReference type="RefSeq" id="WP_138747810.1">
    <property type="nucleotide sequence ID" value="NZ_VCLB01000003.1"/>
</dbReference>
<dbReference type="InterPro" id="IPR008927">
    <property type="entry name" value="6-PGluconate_DH-like_C_sf"/>
</dbReference>
<dbReference type="AlphaFoldDB" id="A0A5C4JUI8"/>
<dbReference type="PIRSF" id="PIRSF000103">
    <property type="entry name" value="HIBADH"/>
    <property type="match status" value="1"/>
</dbReference>
<reference evidence="6 7" key="1">
    <citation type="submission" date="2019-05" db="EMBL/GenBank/DDBJ databases">
        <authorList>
            <person name="Lee S.D."/>
        </authorList>
    </citation>
    <scope>NUCLEOTIDE SEQUENCE [LARGE SCALE GENOMIC DNA]</scope>
    <source>
        <strain evidence="6 7">GH2-6</strain>
    </source>
</reference>
<dbReference type="InterPro" id="IPR029154">
    <property type="entry name" value="HIBADH-like_NADP-bd"/>
</dbReference>
<dbReference type="PANTHER" id="PTHR43580">
    <property type="entry name" value="OXIDOREDUCTASE GLYR1-RELATED"/>
    <property type="match status" value="1"/>
</dbReference>
<dbReference type="InterPro" id="IPR002204">
    <property type="entry name" value="3-OH-isobutyrate_DH-rel_CS"/>
</dbReference>